<accession>A0A0B6WW13</accession>
<name>A0A0B6WW13_9BACT</name>
<feature type="transmembrane region" description="Helical" evidence="1">
    <location>
        <begin position="30"/>
        <end position="50"/>
    </location>
</feature>
<gene>
    <name evidence="2" type="ORF">PYK22_00458</name>
</gene>
<keyword evidence="1" id="KW-1133">Transmembrane helix</keyword>
<organism evidence="2 3">
    <name type="scientific">Pyrinomonas methylaliphatogenes</name>
    <dbReference type="NCBI Taxonomy" id="454194"/>
    <lineage>
        <taxon>Bacteria</taxon>
        <taxon>Pseudomonadati</taxon>
        <taxon>Acidobacteriota</taxon>
        <taxon>Blastocatellia</taxon>
        <taxon>Blastocatellales</taxon>
        <taxon>Pyrinomonadaceae</taxon>
        <taxon>Pyrinomonas</taxon>
    </lineage>
</organism>
<reference evidence="2 3" key="2">
    <citation type="submission" date="2015-01" db="EMBL/GenBank/DDBJ databases">
        <title>Complete genome sequence of Pyrinomonas methylaliphatogenes type strain K22T.</title>
        <authorList>
            <person name="Lee K.C.Y."/>
            <person name="Power J.F."/>
            <person name="Dunfield P.F."/>
            <person name="Morgan X.C."/>
            <person name="Huttenhower C."/>
            <person name="Stott M.B."/>
        </authorList>
    </citation>
    <scope>NUCLEOTIDE SEQUENCE [LARGE SCALE GENOMIC DNA]</scope>
    <source>
        <strain evidence="2 3">K22</strain>
    </source>
</reference>
<dbReference type="AlphaFoldDB" id="A0A0B6WW13"/>
<dbReference type="EMBL" id="CBXV010000002">
    <property type="protein sequence ID" value="CDM64464.1"/>
    <property type="molecule type" value="Genomic_DNA"/>
</dbReference>
<dbReference type="STRING" id="454194.PYK22_00458"/>
<dbReference type="RefSeq" id="WP_157770624.1">
    <property type="nucleotide sequence ID" value="NZ_CBXV010000002.1"/>
</dbReference>
<evidence type="ECO:0000313" key="2">
    <source>
        <dbReference type="EMBL" id="CDM64464.1"/>
    </source>
</evidence>
<protein>
    <submittedName>
        <fullName evidence="2">Uncharacterized protein</fullName>
    </submittedName>
</protein>
<sequence>MRCPYCERPLHRWGTYCRACRRNVWRWPHLLLFAVLLVIGLFALWEIFIAR</sequence>
<evidence type="ECO:0000313" key="3">
    <source>
        <dbReference type="Proteomes" id="UP000031518"/>
    </source>
</evidence>
<proteinExistence type="predicted"/>
<evidence type="ECO:0000256" key="1">
    <source>
        <dbReference type="SAM" id="Phobius"/>
    </source>
</evidence>
<reference evidence="2 3" key="1">
    <citation type="submission" date="2013-12" db="EMBL/GenBank/DDBJ databases">
        <authorList>
            <person name="Stott M."/>
        </authorList>
    </citation>
    <scope>NUCLEOTIDE SEQUENCE [LARGE SCALE GENOMIC DNA]</scope>
    <source>
        <strain evidence="2 3">K22</strain>
    </source>
</reference>
<keyword evidence="3" id="KW-1185">Reference proteome</keyword>
<keyword evidence="1" id="KW-0472">Membrane</keyword>
<dbReference type="Proteomes" id="UP000031518">
    <property type="component" value="Unassembled WGS sequence"/>
</dbReference>
<keyword evidence="1" id="KW-0812">Transmembrane</keyword>